<evidence type="ECO:0000313" key="1">
    <source>
        <dbReference type="EMBL" id="SVE40371.1"/>
    </source>
</evidence>
<reference evidence="1" key="1">
    <citation type="submission" date="2018-05" db="EMBL/GenBank/DDBJ databases">
        <authorList>
            <person name="Lanie J.A."/>
            <person name="Ng W.-L."/>
            <person name="Kazmierczak K.M."/>
            <person name="Andrzejewski T.M."/>
            <person name="Davidsen T.M."/>
            <person name="Wayne K.J."/>
            <person name="Tettelin H."/>
            <person name="Glass J.I."/>
            <person name="Rusch D."/>
            <person name="Podicherti R."/>
            <person name="Tsui H.-C.T."/>
            <person name="Winkler M.E."/>
        </authorList>
    </citation>
    <scope>NUCLEOTIDE SEQUENCE</scope>
</reference>
<accession>A0A383D7M5</accession>
<dbReference type="EMBL" id="UINC01214922">
    <property type="protein sequence ID" value="SVE40371.1"/>
    <property type="molecule type" value="Genomic_DNA"/>
</dbReference>
<proteinExistence type="predicted"/>
<organism evidence="1">
    <name type="scientific">marine metagenome</name>
    <dbReference type="NCBI Taxonomy" id="408172"/>
    <lineage>
        <taxon>unclassified sequences</taxon>
        <taxon>metagenomes</taxon>
        <taxon>ecological metagenomes</taxon>
    </lineage>
</organism>
<gene>
    <name evidence="1" type="ORF">METZ01_LOCUS493225</name>
</gene>
<name>A0A383D7M5_9ZZZZ</name>
<dbReference type="AlphaFoldDB" id="A0A383D7M5"/>
<sequence>MSRSGSYTITPAERERRRQMYLARIRDNTVGFIARFQKMHDEMINEGLDRYVPKELDEI</sequence>
<feature type="non-terminal residue" evidence="1">
    <location>
        <position position="59"/>
    </location>
</feature>
<protein>
    <submittedName>
        <fullName evidence="1">Uncharacterized protein</fullName>
    </submittedName>
</protein>